<evidence type="ECO:0000259" key="4">
    <source>
        <dbReference type="Pfam" id="PF15917"/>
    </source>
</evidence>
<evidence type="ECO:0000256" key="2">
    <source>
        <dbReference type="SAM" id="MobiDB-lite"/>
    </source>
</evidence>
<keyword evidence="3" id="KW-0812">Transmembrane</keyword>
<keyword evidence="3" id="KW-1133">Transmembrane helix</keyword>
<feature type="transmembrane region" description="Helical" evidence="3">
    <location>
        <begin position="60"/>
        <end position="83"/>
    </location>
</feature>
<feature type="compositionally biased region" description="Basic and acidic residues" evidence="2">
    <location>
        <begin position="547"/>
        <end position="556"/>
    </location>
</feature>
<feature type="non-terminal residue" evidence="5">
    <location>
        <position position="556"/>
    </location>
</feature>
<dbReference type="InterPro" id="IPR031805">
    <property type="entry name" value="Piezo_TM25-28"/>
</dbReference>
<feature type="region of interest" description="Disordered" evidence="2">
    <location>
        <begin position="359"/>
        <end position="386"/>
    </location>
</feature>
<protein>
    <recommendedName>
        <fullName evidence="4">Piezo TM25-28 domain-containing protein</fullName>
    </recommendedName>
</protein>
<feature type="coiled-coil region" evidence="1">
    <location>
        <begin position="208"/>
        <end position="242"/>
    </location>
</feature>
<organism evidence="5 6">
    <name type="scientific">Aldrovandia affinis</name>
    <dbReference type="NCBI Taxonomy" id="143900"/>
    <lineage>
        <taxon>Eukaryota</taxon>
        <taxon>Metazoa</taxon>
        <taxon>Chordata</taxon>
        <taxon>Craniata</taxon>
        <taxon>Vertebrata</taxon>
        <taxon>Euteleostomi</taxon>
        <taxon>Actinopterygii</taxon>
        <taxon>Neopterygii</taxon>
        <taxon>Teleostei</taxon>
        <taxon>Notacanthiformes</taxon>
        <taxon>Halosauridae</taxon>
        <taxon>Aldrovandia</taxon>
    </lineage>
</organism>
<evidence type="ECO:0000256" key="1">
    <source>
        <dbReference type="SAM" id="Coils"/>
    </source>
</evidence>
<dbReference type="AlphaFoldDB" id="A0AAD7SQN5"/>
<sequence length="556" mass="64555">MAGDNVEICRDLDAAAFSLQNPVPDFIHCRSYLDMLKVIMFSYLFWFVLTIIFITGTTRISIFCMGYLVACFYFLLFGGDLLLKPIKKILHFWDFLIAYNVFVITMKNILSIAACGYIKILVEKSCWVTQLFSLACTIKGYLMPDTSKLDCEMPRDEAGIIWDSICFTFLLLQRRVFMSYYFLHVVADIRASQILASRGAELFQATIVKVVKARLEEENKSMDQLKRQMDRIKMRQEKVKKGKQKMLSMAQESGDGPNLVQDDKEGKADKEKPKANKKQWWRPWVDHASMVRSGEYYLFESDSEEEEEEDKKEGEPPKKSAFQFMYHAWITNPKTALKERAKGKHKFWKKYTGGAKKRKDRNEDHVTIEVGDLEDEQDEEGKKSDESDNIIKRVFNIIKFTWVLFLTMLDSFIAWLNSMCREHIDISTVLRIERCMLTREVKKGNVPSRESIQVYYQKHMRMNLSRESGLDHIDEDDSTSGSQRARRRQGDYGMESQDSMASRDSMSSETTQCIMLYSRQGTTDTIEEVEDEQDQGEEGEQGAWGPGEKEDRGEQE</sequence>
<feature type="compositionally biased region" description="Basic and acidic residues" evidence="2">
    <location>
        <begin position="261"/>
        <end position="274"/>
    </location>
</feature>
<dbReference type="GO" id="GO:0008381">
    <property type="term" value="F:mechanosensitive monoatomic ion channel activity"/>
    <property type="evidence" value="ECO:0007669"/>
    <property type="project" value="InterPro"/>
</dbReference>
<dbReference type="InterPro" id="IPR027272">
    <property type="entry name" value="Piezo"/>
</dbReference>
<feature type="compositionally biased region" description="Acidic residues" evidence="2">
    <location>
        <begin position="525"/>
        <end position="540"/>
    </location>
</feature>
<reference evidence="5" key="1">
    <citation type="journal article" date="2023" name="Science">
        <title>Genome structures resolve the early diversification of teleost fishes.</title>
        <authorList>
            <person name="Parey E."/>
            <person name="Louis A."/>
            <person name="Montfort J."/>
            <person name="Bouchez O."/>
            <person name="Roques C."/>
            <person name="Iampietro C."/>
            <person name="Lluch J."/>
            <person name="Castinel A."/>
            <person name="Donnadieu C."/>
            <person name="Desvignes T."/>
            <person name="Floi Bucao C."/>
            <person name="Jouanno E."/>
            <person name="Wen M."/>
            <person name="Mejri S."/>
            <person name="Dirks R."/>
            <person name="Jansen H."/>
            <person name="Henkel C."/>
            <person name="Chen W.J."/>
            <person name="Zahm M."/>
            <person name="Cabau C."/>
            <person name="Klopp C."/>
            <person name="Thompson A.W."/>
            <person name="Robinson-Rechavi M."/>
            <person name="Braasch I."/>
            <person name="Lecointre G."/>
            <person name="Bobe J."/>
            <person name="Postlethwait J.H."/>
            <person name="Berthelot C."/>
            <person name="Roest Crollius H."/>
            <person name="Guiguen Y."/>
        </authorList>
    </citation>
    <scope>NUCLEOTIDE SEQUENCE</scope>
    <source>
        <strain evidence="5">NC1722</strain>
    </source>
</reference>
<feature type="transmembrane region" description="Helical" evidence="3">
    <location>
        <begin position="95"/>
        <end position="120"/>
    </location>
</feature>
<keyword evidence="1" id="KW-0175">Coiled coil</keyword>
<dbReference type="Proteomes" id="UP001221898">
    <property type="component" value="Unassembled WGS sequence"/>
</dbReference>
<dbReference type="PANTHER" id="PTHR47049">
    <property type="entry name" value="PIEZO-TYPE MECHANOSENSITIVE ION CHANNEL HOMOLOG"/>
    <property type="match status" value="1"/>
</dbReference>
<feature type="compositionally biased region" description="Polar residues" evidence="2">
    <location>
        <begin position="496"/>
        <end position="524"/>
    </location>
</feature>
<evidence type="ECO:0000313" key="6">
    <source>
        <dbReference type="Proteomes" id="UP001221898"/>
    </source>
</evidence>
<dbReference type="Pfam" id="PF15917">
    <property type="entry name" value="Piezo_TM25-28"/>
    <property type="match status" value="1"/>
</dbReference>
<evidence type="ECO:0000256" key="3">
    <source>
        <dbReference type="SAM" id="Phobius"/>
    </source>
</evidence>
<dbReference type="PANTHER" id="PTHR47049:SF6">
    <property type="entry name" value="PIEZO-TYPE MECHANOSENSITIVE ION CHANNEL COMPONENT"/>
    <property type="match status" value="1"/>
</dbReference>
<comment type="caution">
    <text evidence="5">The sequence shown here is derived from an EMBL/GenBank/DDBJ whole genome shotgun (WGS) entry which is preliminary data.</text>
</comment>
<name>A0AAD7SQN5_9TELE</name>
<feature type="transmembrane region" description="Helical" evidence="3">
    <location>
        <begin position="35"/>
        <end position="54"/>
    </location>
</feature>
<feature type="region of interest" description="Disordered" evidence="2">
    <location>
        <begin position="466"/>
        <end position="556"/>
    </location>
</feature>
<evidence type="ECO:0000313" key="5">
    <source>
        <dbReference type="EMBL" id="KAJ8407000.1"/>
    </source>
</evidence>
<keyword evidence="3" id="KW-0472">Membrane</keyword>
<accession>A0AAD7SQN5</accession>
<dbReference type="GO" id="GO:0016020">
    <property type="term" value="C:membrane"/>
    <property type="evidence" value="ECO:0007669"/>
    <property type="project" value="InterPro"/>
</dbReference>
<dbReference type="EMBL" id="JAINUG010000041">
    <property type="protein sequence ID" value="KAJ8407000.1"/>
    <property type="molecule type" value="Genomic_DNA"/>
</dbReference>
<feature type="region of interest" description="Disordered" evidence="2">
    <location>
        <begin position="243"/>
        <end position="279"/>
    </location>
</feature>
<gene>
    <name evidence="5" type="ORF">AAFF_G00292760</name>
</gene>
<feature type="domain" description="Piezo TM25-28" evidence="4">
    <location>
        <begin position="15"/>
        <end position="342"/>
    </location>
</feature>
<keyword evidence="6" id="KW-1185">Reference proteome</keyword>
<proteinExistence type="predicted"/>